<protein>
    <submittedName>
        <fullName evidence="2">Ferritin-like domain-containing protein</fullName>
    </submittedName>
</protein>
<dbReference type="InterPro" id="IPR009078">
    <property type="entry name" value="Ferritin-like_SF"/>
</dbReference>
<accession>A0A6C1B6S2</accession>
<proteinExistence type="predicted"/>
<keyword evidence="3" id="KW-1185">Reference proteome</keyword>
<evidence type="ECO:0000313" key="2">
    <source>
        <dbReference type="EMBL" id="QID18505.1"/>
    </source>
</evidence>
<dbReference type="Pfam" id="PF04305">
    <property type="entry name" value="DUF455"/>
    <property type="match status" value="1"/>
</dbReference>
<dbReference type="PANTHER" id="PTHR42782">
    <property type="entry name" value="SI:CH73-314G15.3"/>
    <property type="match status" value="1"/>
</dbReference>
<sequence>MGASIHAAARAALQACDPAHKCALVAALKADADAGRLGPCPDEAPLPIGEPGRPPRPVLIDPAAVPDRRPSAENGHAALLHAIAHIEFNAINLALDCVYRFRDLPEDFYTGWVDVAAEEARHFGLVCDCLAAAGAAYGDFPAHNGLWEMTVKTAHDPLARMALVPRVLEARGLDATPPIMARLRRSGDTRTLAVLDIILRDEIGHVALGDRWFRHFCAQRGLEPEAQYRALIDAFDAPWPRPPLNRPARRRAGFSEQELDRLERPRRR</sequence>
<evidence type="ECO:0000313" key="3">
    <source>
        <dbReference type="Proteomes" id="UP000501991"/>
    </source>
</evidence>
<feature type="compositionally biased region" description="Basic and acidic residues" evidence="1">
    <location>
        <begin position="258"/>
        <end position="268"/>
    </location>
</feature>
<gene>
    <name evidence="2" type="ORF">G3580_13220</name>
</gene>
<reference evidence="2 3" key="1">
    <citation type="submission" date="2020-02" db="EMBL/GenBank/DDBJ databases">
        <title>Nitrogenibacter mangrovi gen. nov., sp. nov. isolated from mangrove sediment, a denitrifying betaproteobacterium.</title>
        <authorList>
            <person name="Liao H."/>
            <person name="Tian Y."/>
        </authorList>
    </citation>
    <scope>NUCLEOTIDE SEQUENCE [LARGE SCALE GENOMIC DNA]</scope>
    <source>
        <strain evidence="2 3">M9-3-2</strain>
    </source>
</reference>
<dbReference type="KEGG" id="azq:G3580_13220"/>
<dbReference type="CDD" id="cd00657">
    <property type="entry name" value="Ferritin_like"/>
    <property type="match status" value="1"/>
</dbReference>
<feature type="region of interest" description="Disordered" evidence="1">
    <location>
        <begin position="243"/>
        <end position="268"/>
    </location>
</feature>
<dbReference type="AlphaFoldDB" id="A0A6C1B6S2"/>
<dbReference type="RefSeq" id="WP_173766222.1">
    <property type="nucleotide sequence ID" value="NZ_CP048836.1"/>
</dbReference>
<dbReference type="EMBL" id="CP048836">
    <property type="protein sequence ID" value="QID18505.1"/>
    <property type="molecule type" value="Genomic_DNA"/>
</dbReference>
<dbReference type="Proteomes" id="UP000501991">
    <property type="component" value="Chromosome"/>
</dbReference>
<dbReference type="InterPro" id="IPR007402">
    <property type="entry name" value="DUF455"/>
</dbReference>
<organism evidence="2 3">
    <name type="scientific">Nitrogeniibacter mangrovi</name>
    <dbReference type="NCBI Taxonomy" id="2016596"/>
    <lineage>
        <taxon>Bacteria</taxon>
        <taxon>Pseudomonadati</taxon>
        <taxon>Pseudomonadota</taxon>
        <taxon>Betaproteobacteria</taxon>
        <taxon>Rhodocyclales</taxon>
        <taxon>Zoogloeaceae</taxon>
        <taxon>Nitrogeniibacter</taxon>
    </lineage>
</organism>
<dbReference type="PIRSF" id="PIRSF012318">
    <property type="entry name" value="UCP012318"/>
    <property type="match status" value="1"/>
</dbReference>
<dbReference type="PANTHER" id="PTHR42782:SF4">
    <property type="entry name" value="DUF455 DOMAIN-CONTAINING PROTEIN"/>
    <property type="match status" value="1"/>
</dbReference>
<name>A0A6C1B6S2_9RHOO</name>
<dbReference type="InterPro" id="IPR011197">
    <property type="entry name" value="UCP012318"/>
</dbReference>
<dbReference type="SUPFAM" id="SSF47240">
    <property type="entry name" value="Ferritin-like"/>
    <property type="match status" value="1"/>
</dbReference>
<evidence type="ECO:0000256" key="1">
    <source>
        <dbReference type="SAM" id="MobiDB-lite"/>
    </source>
</evidence>